<dbReference type="Gene3D" id="1.25.10.10">
    <property type="entry name" value="Leucine-rich Repeat Variant"/>
    <property type="match status" value="2"/>
</dbReference>
<keyword evidence="1" id="KW-0802">TPR repeat</keyword>
<organism evidence="3 4">
    <name type="scientific">Stratiformator vulcanicus</name>
    <dbReference type="NCBI Taxonomy" id="2527980"/>
    <lineage>
        <taxon>Bacteria</taxon>
        <taxon>Pseudomonadati</taxon>
        <taxon>Planctomycetota</taxon>
        <taxon>Planctomycetia</taxon>
        <taxon>Planctomycetales</taxon>
        <taxon>Planctomycetaceae</taxon>
        <taxon>Stratiformator</taxon>
    </lineage>
</organism>
<dbReference type="Gene3D" id="1.25.40.10">
    <property type="entry name" value="Tetratricopeptide repeat domain"/>
    <property type="match status" value="1"/>
</dbReference>
<dbReference type="InterPro" id="IPR019734">
    <property type="entry name" value="TPR_rpt"/>
</dbReference>
<dbReference type="AlphaFoldDB" id="A0A517R725"/>
<dbReference type="SMART" id="SM00028">
    <property type="entry name" value="TPR"/>
    <property type="match status" value="2"/>
</dbReference>
<dbReference type="SMART" id="SM00567">
    <property type="entry name" value="EZ_HEAT"/>
    <property type="match status" value="4"/>
</dbReference>
<dbReference type="EMBL" id="CP036268">
    <property type="protein sequence ID" value="QDT39707.1"/>
    <property type="molecule type" value="Genomic_DNA"/>
</dbReference>
<gene>
    <name evidence="3" type="ORF">Pan189_41160</name>
</gene>
<dbReference type="InterPro" id="IPR011989">
    <property type="entry name" value="ARM-like"/>
</dbReference>
<dbReference type="PANTHER" id="PTHR12697:SF5">
    <property type="entry name" value="DEOXYHYPUSINE HYDROXYLASE"/>
    <property type="match status" value="1"/>
</dbReference>
<evidence type="ECO:0000313" key="4">
    <source>
        <dbReference type="Proteomes" id="UP000317318"/>
    </source>
</evidence>
<dbReference type="Pfam" id="PF13646">
    <property type="entry name" value="HEAT_2"/>
    <property type="match status" value="2"/>
</dbReference>
<dbReference type="KEGG" id="svp:Pan189_41160"/>
<dbReference type="PANTHER" id="PTHR12697">
    <property type="entry name" value="PBS LYASE HEAT-LIKE PROTEIN"/>
    <property type="match status" value="1"/>
</dbReference>
<keyword evidence="2" id="KW-0732">Signal</keyword>
<dbReference type="SUPFAM" id="SSF48452">
    <property type="entry name" value="TPR-like"/>
    <property type="match status" value="1"/>
</dbReference>
<feature type="signal peptide" evidence="2">
    <location>
        <begin position="1"/>
        <end position="30"/>
    </location>
</feature>
<reference evidence="3 4" key="1">
    <citation type="submission" date="2019-02" db="EMBL/GenBank/DDBJ databases">
        <title>Deep-cultivation of Planctomycetes and their phenomic and genomic characterization uncovers novel biology.</title>
        <authorList>
            <person name="Wiegand S."/>
            <person name="Jogler M."/>
            <person name="Boedeker C."/>
            <person name="Pinto D."/>
            <person name="Vollmers J."/>
            <person name="Rivas-Marin E."/>
            <person name="Kohn T."/>
            <person name="Peeters S.H."/>
            <person name="Heuer A."/>
            <person name="Rast P."/>
            <person name="Oberbeckmann S."/>
            <person name="Bunk B."/>
            <person name="Jeske O."/>
            <person name="Meyerdierks A."/>
            <person name="Storesund J.E."/>
            <person name="Kallscheuer N."/>
            <person name="Luecker S."/>
            <person name="Lage O.M."/>
            <person name="Pohl T."/>
            <person name="Merkel B.J."/>
            <person name="Hornburger P."/>
            <person name="Mueller R.-W."/>
            <person name="Bruemmer F."/>
            <person name="Labrenz M."/>
            <person name="Spormann A.M."/>
            <person name="Op den Camp H."/>
            <person name="Overmann J."/>
            <person name="Amann R."/>
            <person name="Jetten M.S.M."/>
            <person name="Mascher T."/>
            <person name="Medema M.H."/>
            <person name="Devos D.P."/>
            <person name="Kaster A.-K."/>
            <person name="Ovreas L."/>
            <person name="Rohde M."/>
            <person name="Galperin M.Y."/>
            <person name="Jogler C."/>
        </authorList>
    </citation>
    <scope>NUCLEOTIDE SEQUENCE [LARGE SCALE GENOMIC DNA]</scope>
    <source>
        <strain evidence="3 4">Pan189</strain>
    </source>
</reference>
<name>A0A517R725_9PLAN</name>
<accession>A0A517R725</accession>
<dbReference type="PROSITE" id="PS50005">
    <property type="entry name" value="TPR"/>
    <property type="match status" value="1"/>
</dbReference>
<dbReference type="GO" id="GO:0016491">
    <property type="term" value="F:oxidoreductase activity"/>
    <property type="evidence" value="ECO:0007669"/>
    <property type="project" value="TreeGrafter"/>
</dbReference>
<proteinExistence type="predicted"/>
<dbReference type="SUPFAM" id="SSF48371">
    <property type="entry name" value="ARM repeat"/>
    <property type="match status" value="2"/>
</dbReference>
<feature type="chain" id="PRO_5021716833" evidence="2">
    <location>
        <begin position="31"/>
        <end position="872"/>
    </location>
</feature>
<feature type="repeat" description="TPR" evidence="1">
    <location>
        <begin position="719"/>
        <end position="752"/>
    </location>
</feature>
<dbReference type="InterPro" id="IPR011990">
    <property type="entry name" value="TPR-like_helical_dom_sf"/>
</dbReference>
<dbReference type="Proteomes" id="UP000317318">
    <property type="component" value="Chromosome"/>
</dbReference>
<keyword evidence="4" id="KW-1185">Reference proteome</keyword>
<evidence type="ECO:0000313" key="3">
    <source>
        <dbReference type="EMBL" id="QDT39707.1"/>
    </source>
</evidence>
<sequence precursor="true">MLAINCFRNQFFRGGLGLALLAVGSGVVLGDDPAAQGTQPPFRASVEVSSSDTIGGGVGLPAQTYLAATVRLENLSDGPITIPRDRIRLEADEKSIPLGRGPQKGLFLLKIGDRNVQTRLIETKEPVRLGRGESEQIDISFFGLPNGEPERLVLKFFASTGEEVAVDLGEDAAKRLKLQVEQTGPSNALGILTVSGTLDVAGARLLTNSLRELVGKGATRFVLAFDGTQKQADQRALQWLVTEASRLGATPLEQNAFPNFPGGINEFHISGLPENPPSPRYSYPQPPPRNYAHDSVSDAVAAALRTAIGQLSESELLAQAGRGHSLVRPAVIRIGAEHIPDSRLLIRWSREQDLQVRNAAITGLRHFGDRAAVDALVAFARGDDDEAAATALDSLAGSRFPTAHEALTDLLAGGLPASQAAVVRALGRHPRPMWSEIVYEAAIDPESPVRAEAIQTLVHIGHPQLLPLLRKLLFGDDEHLQKVAFSAVVNKADPDFDELATEFALDRLKSGRLSSDVLRLLLQTKDARTKDIAEAQFRAARAGDRVKLITLLAELGDLQTAGLLAESFRSMSAGEREITMRALSNIGSPQFMALAPEATRTGSAAVVLTTIQGLERDGSAEAVELLIEQVANSNRSIWTAAVNALAKIGSSKAQEALQVVMADLRSDRSRHVAMTLRQLRYRSPAQQFFLPAKNAAAKEQWGNAEELYTLAVEIDDQHAEAFAGRANARYQLGNLQQAMGDYQTALKLNPYDEFAITGLAILSVQTGGDIEAAIERTKEWAEEFENSALYPYNTACVYGVALTRLKAQEEPVDEKRLRQMETKAITLLGQSVRLGFDQIEWMAKDPDLTSLHGLPEYEAMLGEFQHDPPADQ</sequence>
<evidence type="ECO:0000256" key="2">
    <source>
        <dbReference type="SAM" id="SignalP"/>
    </source>
</evidence>
<dbReference type="InterPro" id="IPR016024">
    <property type="entry name" value="ARM-type_fold"/>
</dbReference>
<dbReference type="InterPro" id="IPR004155">
    <property type="entry name" value="PBS_lyase_HEAT"/>
</dbReference>
<protein>
    <submittedName>
        <fullName evidence="3">Tetratricopeptide repeat protein</fullName>
    </submittedName>
</protein>
<evidence type="ECO:0000256" key="1">
    <source>
        <dbReference type="PROSITE-ProRule" id="PRU00339"/>
    </source>
</evidence>